<reference evidence="3" key="1">
    <citation type="journal article" date="2017" name="Genome Biol.">
        <title>Comparative genomics reveals high biological diversity and specific adaptations in the industrially and medically important fungal genus Aspergillus.</title>
        <authorList>
            <person name="de Vries R.P."/>
            <person name="Riley R."/>
            <person name="Wiebenga A."/>
            <person name="Aguilar-Osorio G."/>
            <person name="Amillis S."/>
            <person name="Uchima C.A."/>
            <person name="Anderluh G."/>
            <person name="Asadollahi M."/>
            <person name="Askin M."/>
            <person name="Barry K."/>
            <person name="Battaglia E."/>
            <person name="Bayram O."/>
            <person name="Benocci T."/>
            <person name="Braus-Stromeyer S.A."/>
            <person name="Caldana C."/>
            <person name="Canovas D."/>
            <person name="Cerqueira G.C."/>
            <person name="Chen F."/>
            <person name="Chen W."/>
            <person name="Choi C."/>
            <person name="Clum A."/>
            <person name="Dos Santos R.A."/>
            <person name="Damasio A.R."/>
            <person name="Diallinas G."/>
            <person name="Emri T."/>
            <person name="Fekete E."/>
            <person name="Flipphi M."/>
            <person name="Freyberg S."/>
            <person name="Gallo A."/>
            <person name="Gournas C."/>
            <person name="Habgood R."/>
            <person name="Hainaut M."/>
            <person name="Harispe M.L."/>
            <person name="Henrissat B."/>
            <person name="Hilden K.S."/>
            <person name="Hope R."/>
            <person name="Hossain A."/>
            <person name="Karabika E."/>
            <person name="Karaffa L."/>
            <person name="Karanyi Z."/>
            <person name="Krasevec N."/>
            <person name="Kuo A."/>
            <person name="Kusch H."/>
            <person name="LaButti K."/>
            <person name="Lagendijk E.L."/>
            <person name="Lapidus A."/>
            <person name="Levasseur A."/>
            <person name="Lindquist E."/>
            <person name="Lipzen A."/>
            <person name="Logrieco A.F."/>
            <person name="MacCabe A."/>
            <person name="Maekelae M.R."/>
            <person name="Malavazi I."/>
            <person name="Melin P."/>
            <person name="Meyer V."/>
            <person name="Mielnichuk N."/>
            <person name="Miskei M."/>
            <person name="Molnar A.P."/>
            <person name="Mule G."/>
            <person name="Ngan C.Y."/>
            <person name="Orejas M."/>
            <person name="Orosz E."/>
            <person name="Ouedraogo J.P."/>
            <person name="Overkamp K.M."/>
            <person name="Park H.-S."/>
            <person name="Perrone G."/>
            <person name="Piumi F."/>
            <person name="Punt P.J."/>
            <person name="Ram A.F."/>
            <person name="Ramon A."/>
            <person name="Rauscher S."/>
            <person name="Record E."/>
            <person name="Riano-Pachon D.M."/>
            <person name="Robert V."/>
            <person name="Roehrig J."/>
            <person name="Ruller R."/>
            <person name="Salamov A."/>
            <person name="Salih N.S."/>
            <person name="Samson R.A."/>
            <person name="Sandor E."/>
            <person name="Sanguinetti M."/>
            <person name="Schuetze T."/>
            <person name="Sepcic K."/>
            <person name="Shelest E."/>
            <person name="Sherlock G."/>
            <person name="Sophianopoulou V."/>
            <person name="Squina F.M."/>
            <person name="Sun H."/>
            <person name="Susca A."/>
            <person name="Todd R.B."/>
            <person name="Tsang A."/>
            <person name="Unkles S.E."/>
            <person name="van de Wiele N."/>
            <person name="van Rossen-Uffink D."/>
            <person name="Oliveira J.V."/>
            <person name="Vesth T.C."/>
            <person name="Visser J."/>
            <person name="Yu J.-H."/>
            <person name="Zhou M."/>
            <person name="Andersen M.R."/>
            <person name="Archer D.B."/>
            <person name="Baker S.E."/>
            <person name="Benoit I."/>
            <person name="Brakhage A.A."/>
            <person name="Braus G.H."/>
            <person name="Fischer R."/>
            <person name="Frisvad J.C."/>
            <person name="Goldman G.H."/>
            <person name="Houbraken J."/>
            <person name="Oakley B."/>
            <person name="Pocsi I."/>
            <person name="Scazzocchio C."/>
            <person name="Seiboth B."/>
            <person name="vanKuyk P.A."/>
            <person name="Wortman J."/>
            <person name="Dyer P.S."/>
            <person name="Grigoriev I.V."/>
        </authorList>
    </citation>
    <scope>NUCLEOTIDE SEQUENCE [LARGE SCALE GENOMIC DNA]</scope>
    <source>
        <strain evidence="3">DTO 134E9</strain>
    </source>
</reference>
<feature type="transmembrane region" description="Helical" evidence="1">
    <location>
        <begin position="23"/>
        <end position="43"/>
    </location>
</feature>
<proteinExistence type="predicted"/>
<dbReference type="EMBL" id="KV878210">
    <property type="protein sequence ID" value="OJJ39436.1"/>
    <property type="molecule type" value="Genomic_DNA"/>
</dbReference>
<gene>
    <name evidence="2" type="ORF">ASPWEDRAFT_374377</name>
</gene>
<name>A0A1L9RWY5_ASPWE</name>
<protein>
    <submittedName>
        <fullName evidence="2">Uncharacterized protein</fullName>
    </submittedName>
</protein>
<keyword evidence="1" id="KW-0812">Transmembrane</keyword>
<dbReference type="RefSeq" id="XP_040693112.1">
    <property type="nucleotide sequence ID" value="XM_040834679.1"/>
</dbReference>
<accession>A0A1L9RWY5</accession>
<dbReference type="Proteomes" id="UP000184383">
    <property type="component" value="Unassembled WGS sequence"/>
</dbReference>
<dbReference type="GeneID" id="63750527"/>
<organism evidence="2 3">
    <name type="scientific">Aspergillus wentii DTO 134E9</name>
    <dbReference type="NCBI Taxonomy" id="1073089"/>
    <lineage>
        <taxon>Eukaryota</taxon>
        <taxon>Fungi</taxon>
        <taxon>Dikarya</taxon>
        <taxon>Ascomycota</taxon>
        <taxon>Pezizomycotina</taxon>
        <taxon>Eurotiomycetes</taxon>
        <taxon>Eurotiomycetidae</taxon>
        <taxon>Eurotiales</taxon>
        <taxon>Aspergillaceae</taxon>
        <taxon>Aspergillus</taxon>
        <taxon>Aspergillus subgen. Cremei</taxon>
    </lineage>
</organism>
<sequence length="196" mass="22159">MSHLTRTVYTDLAPENSSFSSSVWILISLGGKLFVFLNSGFFIPDSKTWVPQIQSDQNLYDTTYTEHTLGPSVEPQGFSQIQFGPKNKIFFPSLCPLLHGRNGSKPRLLALVDHRPSLRLIPRRERGYTFAPALSSRPWLACLCLTRDEVANITCYRVTTSDSPARRASLRCLWVSIRRYSPCPSRARGLRLPLSQ</sequence>
<dbReference type="VEuPathDB" id="FungiDB:ASPWEDRAFT_374377"/>
<dbReference type="AlphaFoldDB" id="A0A1L9RWY5"/>
<keyword evidence="1" id="KW-1133">Transmembrane helix</keyword>
<evidence type="ECO:0000256" key="1">
    <source>
        <dbReference type="SAM" id="Phobius"/>
    </source>
</evidence>
<evidence type="ECO:0000313" key="3">
    <source>
        <dbReference type="Proteomes" id="UP000184383"/>
    </source>
</evidence>
<evidence type="ECO:0000313" key="2">
    <source>
        <dbReference type="EMBL" id="OJJ39436.1"/>
    </source>
</evidence>
<keyword evidence="3" id="KW-1185">Reference proteome</keyword>
<keyword evidence="1" id="KW-0472">Membrane</keyword>